<dbReference type="STRING" id="1121117.SAMN02745977_00715"/>
<accession>A0A1H8EJJ4</accession>
<evidence type="ECO:0000313" key="3">
    <source>
        <dbReference type="Proteomes" id="UP000199531"/>
    </source>
</evidence>
<dbReference type="Proteomes" id="UP000199531">
    <property type="component" value="Unassembled WGS sequence"/>
</dbReference>
<dbReference type="Pfam" id="PF12697">
    <property type="entry name" value="Abhydrolase_6"/>
    <property type="match status" value="1"/>
</dbReference>
<dbReference type="AlphaFoldDB" id="A0A1H8EJJ4"/>
<dbReference type="EMBL" id="FOCW01000001">
    <property type="protein sequence ID" value="SEN19566.1"/>
    <property type="molecule type" value="Genomic_DNA"/>
</dbReference>
<name>A0A1H8EJJ4_9BURK</name>
<dbReference type="InterPro" id="IPR029058">
    <property type="entry name" value="AB_hydrolase_fold"/>
</dbReference>
<protein>
    <submittedName>
        <fullName evidence="2">Pimeloyl-ACP methyl ester carboxylesterase</fullName>
    </submittedName>
</protein>
<dbReference type="InterPro" id="IPR000073">
    <property type="entry name" value="AB_hydrolase_1"/>
</dbReference>
<dbReference type="Gene3D" id="3.40.50.1820">
    <property type="entry name" value="alpha/beta hydrolase"/>
    <property type="match status" value="1"/>
</dbReference>
<dbReference type="GO" id="GO:0016020">
    <property type="term" value="C:membrane"/>
    <property type="evidence" value="ECO:0007669"/>
    <property type="project" value="TreeGrafter"/>
</dbReference>
<keyword evidence="3" id="KW-1185">Reference proteome</keyword>
<gene>
    <name evidence="2" type="ORF">SAMN02745977_00715</name>
</gene>
<reference evidence="2 3" key="1">
    <citation type="submission" date="2016-10" db="EMBL/GenBank/DDBJ databases">
        <authorList>
            <person name="de Groot N.N."/>
        </authorList>
    </citation>
    <scope>NUCLEOTIDE SEQUENCE [LARGE SCALE GENOMIC DNA]</scope>
    <source>
        <strain evidence="2 3">DSM 15123</strain>
    </source>
</reference>
<dbReference type="PANTHER" id="PTHR43798">
    <property type="entry name" value="MONOACYLGLYCEROL LIPASE"/>
    <property type="match status" value="1"/>
</dbReference>
<dbReference type="PANTHER" id="PTHR43798:SF33">
    <property type="entry name" value="HYDROLASE, PUTATIVE (AFU_ORTHOLOGUE AFUA_2G14860)-RELATED"/>
    <property type="match status" value="1"/>
</dbReference>
<dbReference type="RefSeq" id="WP_091813921.1">
    <property type="nucleotide sequence ID" value="NZ_FOCW01000001.1"/>
</dbReference>
<dbReference type="OrthoDB" id="5729753at2"/>
<sequence>METPRTPPAQIVFSHGNSFPAGTYRVLLDQLEQQGHEVHALDKYGHDPRYPVSNNWHHMVEQLIDFCDTLPQPEDKPRYLLGHSMGGILSLMAAAQAPELAKGVVMLDSPVLGGWRAGLVRLGKQTPLVHRFSPGATSHRRRQEWPDADAAQQHFATKPVFAAWHPQALADYIRHGTEAAPSEELPERRRLAFDREVETAIYNTLPDNIGPWLRRHPLQVPAALIGGTNSREMKQVGLGATKRVTQGRVYMLDGGSHLFPLEQPEQTAELIEQALKDIRPSESGQS</sequence>
<evidence type="ECO:0000259" key="1">
    <source>
        <dbReference type="Pfam" id="PF12697"/>
    </source>
</evidence>
<organism evidence="2 3">
    <name type="scientific">Brachymonas denitrificans DSM 15123</name>
    <dbReference type="NCBI Taxonomy" id="1121117"/>
    <lineage>
        <taxon>Bacteria</taxon>
        <taxon>Pseudomonadati</taxon>
        <taxon>Pseudomonadota</taxon>
        <taxon>Betaproteobacteria</taxon>
        <taxon>Burkholderiales</taxon>
        <taxon>Comamonadaceae</taxon>
        <taxon>Brachymonas</taxon>
    </lineage>
</organism>
<feature type="domain" description="AB hydrolase-1" evidence="1">
    <location>
        <begin position="11"/>
        <end position="269"/>
    </location>
</feature>
<dbReference type="SUPFAM" id="SSF53474">
    <property type="entry name" value="alpha/beta-Hydrolases"/>
    <property type="match status" value="1"/>
</dbReference>
<evidence type="ECO:0000313" key="2">
    <source>
        <dbReference type="EMBL" id="SEN19566.1"/>
    </source>
</evidence>
<dbReference type="InterPro" id="IPR050266">
    <property type="entry name" value="AB_hydrolase_sf"/>
</dbReference>
<proteinExistence type="predicted"/>